<dbReference type="InterPro" id="IPR032466">
    <property type="entry name" value="Metal_Hydrolase"/>
</dbReference>
<keyword evidence="6" id="KW-1185">Reference proteome</keyword>
<dbReference type="PANTHER" id="PTHR46124:SF4">
    <property type="entry name" value="HYDROLASE TATD"/>
    <property type="match status" value="1"/>
</dbReference>
<protein>
    <submittedName>
        <fullName evidence="5">Putative metal-dependent hydrolase YabD</fullName>
        <ecNumber evidence="5">3.1.-.-</ecNumber>
    </submittedName>
</protein>
<feature type="binding site" evidence="4">
    <location>
        <position position="130"/>
    </location>
    <ligand>
        <name>a divalent metal cation</name>
        <dbReference type="ChEBI" id="CHEBI:60240"/>
        <label>2</label>
    </ligand>
</feature>
<dbReference type="PANTHER" id="PTHR46124">
    <property type="entry name" value="D-AMINOACYL-TRNA DEACYLASE"/>
    <property type="match status" value="1"/>
</dbReference>
<organism evidence="5 6">
    <name type="scientific">Petrimonas mucosa</name>
    <dbReference type="NCBI Taxonomy" id="1642646"/>
    <lineage>
        <taxon>Bacteria</taxon>
        <taxon>Pseudomonadati</taxon>
        <taxon>Bacteroidota</taxon>
        <taxon>Bacteroidia</taxon>
        <taxon>Bacteroidales</taxon>
        <taxon>Dysgonomonadaceae</taxon>
        <taxon>Petrimonas</taxon>
    </lineage>
</organism>
<feature type="binding site" evidence="4">
    <location>
        <position position="94"/>
    </location>
    <ligand>
        <name>a divalent metal cation</name>
        <dbReference type="ChEBI" id="CHEBI:60240"/>
        <label>1</label>
    </ligand>
</feature>
<evidence type="ECO:0000256" key="2">
    <source>
        <dbReference type="ARBA" id="ARBA00022723"/>
    </source>
</evidence>
<keyword evidence="3 5" id="KW-0378">Hydrolase</keyword>
<evidence type="ECO:0000313" key="6">
    <source>
        <dbReference type="Proteomes" id="UP000178485"/>
    </source>
</evidence>
<accession>A0A1G4GB56</accession>
<feature type="binding site" evidence="4">
    <location>
        <position position="155"/>
    </location>
    <ligand>
        <name>a divalent metal cation</name>
        <dbReference type="ChEBI" id="CHEBI:60240"/>
        <label>2</label>
    </ligand>
</feature>
<evidence type="ECO:0000256" key="4">
    <source>
        <dbReference type="PIRSR" id="PIRSR005902-1"/>
    </source>
</evidence>
<dbReference type="CDD" id="cd01310">
    <property type="entry name" value="TatD_DNAse"/>
    <property type="match status" value="1"/>
</dbReference>
<dbReference type="GO" id="GO:0046872">
    <property type="term" value="F:metal ion binding"/>
    <property type="evidence" value="ECO:0007669"/>
    <property type="project" value="UniProtKB-KW"/>
</dbReference>
<dbReference type="Pfam" id="PF01026">
    <property type="entry name" value="TatD_DNase"/>
    <property type="match status" value="1"/>
</dbReference>
<feature type="binding site" evidence="4">
    <location>
        <position position="7"/>
    </location>
    <ligand>
        <name>a divalent metal cation</name>
        <dbReference type="ChEBI" id="CHEBI:60240"/>
        <label>1</label>
    </ligand>
</feature>
<dbReference type="AlphaFoldDB" id="A0A1G4GB56"/>
<gene>
    <name evidence="5" type="primary">yabD</name>
    <name evidence="5" type="ORF">ING2E5A_2940</name>
</gene>
<dbReference type="SUPFAM" id="SSF51556">
    <property type="entry name" value="Metallo-dependent hydrolases"/>
    <property type="match status" value="1"/>
</dbReference>
<evidence type="ECO:0000256" key="3">
    <source>
        <dbReference type="ARBA" id="ARBA00022801"/>
    </source>
</evidence>
<dbReference type="EMBL" id="LT608328">
    <property type="protein sequence ID" value="SCM59735.1"/>
    <property type="molecule type" value="Genomic_DNA"/>
</dbReference>
<dbReference type="NCBIfam" id="TIGR00010">
    <property type="entry name" value="YchF/TatD family DNA exonuclease"/>
    <property type="match status" value="1"/>
</dbReference>
<keyword evidence="2 4" id="KW-0479">Metal-binding</keyword>
<feature type="binding site" evidence="4">
    <location>
        <position position="205"/>
    </location>
    <ligand>
        <name>a divalent metal cation</name>
        <dbReference type="ChEBI" id="CHEBI:60240"/>
        <label>1</label>
    </ligand>
</feature>
<reference evidence="5 6" key="1">
    <citation type="submission" date="2016-08" db="EMBL/GenBank/DDBJ databases">
        <authorList>
            <person name="Seilhamer J.J."/>
        </authorList>
    </citation>
    <scope>NUCLEOTIDE SEQUENCE [LARGE SCALE GENOMIC DNA]</scope>
    <source>
        <strain evidence="5">ING2-E5A</strain>
    </source>
</reference>
<dbReference type="InterPro" id="IPR001130">
    <property type="entry name" value="TatD-like"/>
</dbReference>
<comment type="similarity">
    <text evidence="1">Belongs to the metallo-dependent hydrolases superfamily. TatD-type hydrolase family.</text>
</comment>
<evidence type="ECO:0000313" key="5">
    <source>
        <dbReference type="EMBL" id="SCM59735.1"/>
    </source>
</evidence>
<dbReference type="GO" id="GO:0005829">
    <property type="term" value="C:cytosol"/>
    <property type="evidence" value="ECO:0007669"/>
    <property type="project" value="TreeGrafter"/>
</dbReference>
<dbReference type="STRING" id="1642646.ING2E5A_2940"/>
<dbReference type="Gene3D" id="3.20.20.140">
    <property type="entry name" value="Metal-dependent hydrolases"/>
    <property type="match status" value="1"/>
</dbReference>
<dbReference type="Proteomes" id="UP000178485">
    <property type="component" value="Chromosome i"/>
</dbReference>
<dbReference type="FunFam" id="3.20.20.140:FF:000005">
    <property type="entry name" value="TatD family hydrolase"/>
    <property type="match status" value="1"/>
</dbReference>
<sequence>MSIVDTHAHLYLDAFEDDLDEVVARAGAVGVEKVLLPNIDETTIQPLRSSVDRYPSFFLPMMGLHPTNVGEEWEEQLEIIRKELERPGYVAIGEIGIDLYWDKSTKQRQVAAFERQLEWSIEKGLPVAIHSREAIPEVIQSIRNVGERELFGVFHSFGGTVAELEAILELGNFLIGINGVVTFKKSGLPETLKGCGVEKIILETDSPYLAPTPYRGKRNEPSYLTEVIRQLAAIYGKEAEEIASITRENAFKLFGLNSLK</sequence>
<dbReference type="KEGG" id="pmuc:ING2E5A_2940"/>
<dbReference type="GO" id="GO:0016788">
    <property type="term" value="F:hydrolase activity, acting on ester bonds"/>
    <property type="evidence" value="ECO:0007669"/>
    <property type="project" value="InterPro"/>
</dbReference>
<name>A0A1G4GB56_9BACT</name>
<evidence type="ECO:0000256" key="1">
    <source>
        <dbReference type="ARBA" id="ARBA00009275"/>
    </source>
</evidence>
<proteinExistence type="inferred from homology"/>
<dbReference type="InterPro" id="IPR015991">
    <property type="entry name" value="TatD/YcfH-like"/>
</dbReference>
<dbReference type="PIRSF" id="PIRSF005902">
    <property type="entry name" value="DNase_TatD"/>
    <property type="match status" value="1"/>
</dbReference>
<dbReference type="GO" id="GO:0004536">
    <property type="term" value="F:DNA nuclease activity"/>
    <property type="evidence" value="ECO:0007669"/>
    <property type="project" value="InterPro"/>
</dbReference>
<feature type="binding site" evidence="4">
    <location>
        <position position="9"/>
    </location>
    <ligand>
        <name>a divalent metal cation</name>
        <dbReference type="ChEBI" id="CHEBI:60240"/>
        <label>1</label>
    </ligand>
</feature>
<dbReference type="EC" id="3.1.-.-" evidence="5"/>
<dbReference type="RefSeq" id="WP_071137969.1">
    <property type="nucleotide sequence ID" value="NZ_DUQN01000089.1"/>
</dbReference>